<dbReference type="Gene3D" id="3.40.50.150">
    <property type="entry name" value="Vaccinia Virus protein VP39"/>
    <property type="match status" value="1"/>
</dbReference>
<dbReference type="Pfam" id="PF02384">
    <property type="entry name" value="N6_Mtase"/>
    <property type="match status" value="1"/>
</dbReference>
<dbReference type="Gene3D" id="1.20.1260.30">
    <property type="match status" value="1"/>
</dbReference>
<reference evidence="11 12" key="1">
    <citation type="journal article" date="2020" name="ISME J.">
        <title>Comparative genomics reveals insights into cyanobacterial evolution and habitat adaptation.</title>
        <authorList>
            <person name="Chen M.Y."/>
            <person name="Teng W.K."/>
            <person name="Zhao L."/>
            <person name="Hu C.X."/>
            <person name="Zhou Y.K."/>
            <person name="Han B.P."/>
            <person name="Song L.R."/>
            <person name="Shu W.S."/>
        </authorList>
    </citation>
    <scope>NUCLEOTIDE SEQUENCE [LARGE SCALE GENOMIC DNA]</scope>
    <source>
        <strain evidence="11 12">FACHB-1040</strain>
    </source>
</reference>
<evidence type="ECO:0000259" key="9">
    <source>
        <dbReference type="Pfam" id="PF02384"/>
    </source>
</evidence>
<comment type="catalytic activity">
    <reaction evidence="7">
        <text>a 2'-deoxyadenosine in DNA + S-adenosyl-L-methionine = an N(6)-methyl-2'-deoxyadenosine in DNA + S-adenosyl-L-homocysteine + H(+)</text>
        <dbReference type="Rhea" id="RHEA:15197"/>
        <dbReference type="Rhea" id="RHEA-COMP:12418"/>
        <dbReference type="Rhea" id="RHEA-COMP:12419"/>
        <dbReference type="ChEBI" id="CHEBI:15378"/>
        <dbReference type="ChEBI" id="CHEBI:57856"/>
        <dbReference type="ChEBI" id="CHEBI:59789"/>
        <dbReference type="ChEBI" id="CHEBI:90615"/>
        <dbReference type="ChEBI" id="CHEBI:90616"/>
        <dbReference type="EC" id="2.1.1.72"/>
    </reaction>
</comment>
<evidence type="ECO:0000256" key="7">
    <source>
        <dbReference type="ARBA" id="ARBA00047942"/>
    </source>
</evidence>
<dbReference type="PRINTS" id="PR00507">
    <property type="entry name" value="N12N6MTFRASE"/>
</dbReference>
<keyword evidence="5" id="KW-0949">S-adenosyl-L-methionine</keyword>
<evidence type="ECO:0000256" key="1">
    <source>
        <dbReference type="ARBA" id="ARBA00006594"/>
    </source>
</evidence>
<feature type="domain" description="DNA methylase adenine-specific" evidence="9">
    <location>
        <begin position="151"/>
        <end position="460"/>
    </location>
</feature>
<feature type="domain" description="N6 adenine-specific DNA methyltransferase N-terminal" evidence="10">
    <location>
        <begin position="7"/>
        <end position="138"/>
    </location>
</feature>
<comment type="caution">
    <text evidence="11">The sequence shown here is derived from an EMBL/GenBank/DDBJ whole genome shotgun (WGS) entry which is preliminary data.</text>
</comment>
<dbReference type="InterPro" id="IPR051537">
    <property type="entry name" value="DNA_Adenine_Mtase"/>
</dbReference>
<comment type="similarity">
    <text evidence="1">Belongs to the N(4)/N(6)-methyltransferase family.</text>
</comment>
<keyword evidence="8" id="KW-0175">Coiled coil</keyword>
<evidence type="ECO:0000313" key="12">
    <source>
        <dbReference type="Proteomes" id="UP000606721"/>
    </source>
</evidence>
<gene>
    <name evidence="11" type="ORF">H6F99_11845</name>
</gene>
<dbReference type="SUPFAM" id="SSF53335">
    <property type="entry name" value="S-adenosyl-L-methionine-dependent methyltransferases"/>
    <property type="match status" value="1"/>
</dbReference>
<dbReference type="EC" id="2.1.1.72" evidence="2"/>
<keyword evidence="6" id="KW-0680">Restriction system</keyword>
<keyword evidence="4" id="KW-0808">Transferase</keyword>
<dbReference type="EMBL" id="JACJQT010000027">
    <property type="protein sequence ID" value="MBD2278961.1"/>
    <property type="molecule type" value="Genomic_DNA"/>
</dbReference>
<sequence length="498" mass="57513">MINLEYLEQELWRASDILRSAFPEKNYHKYLFGLLFLKHLSDVFEERSKILEYKTDNRDLAWNRLNKFDVCVPPCCRWSYLQCINDNIGSALNIASIEIEDHNPHLRGIFTSIDFENKYHSFGSEQYEMTLRQLIDRFSYLNLGYNNLENLDILGNTCDYLIEKLASQSGKYAGSFCTPNKIGELLVHLLGIEKGMKICDPVCGVGGFLVASANYIKQQRLNLEDVYFYGQEINLETWVIAKINLLLHGIFDIDIRLGDTIRNPQLLENEDLILFDRVFANPPFSLNNWGDQLDSFDAYHRFRYGLPPKSNGDFAFIQHILATLTRTGKAAIIVSHGVLFRGGQEGLIRQRILEEDLIEAVIGLAPNLFYGTGIPASILILNRNKQEERKKKILFIDASSKYQRMRSQNYLQSEHITDIVTSYQAFTDEEGYAKVASLEEIANNDYILNINRYVLPPKNKNEKIDIEAEMIKLRELETERAKAENDMNRYLRELGVKL</sequence>
<dbReference type="InterPro" id="IPR022749">
    <property type="entry name" value="D12N6_MeTrfase_N"/>
</dbReference>
<evidence type="ECO:0000256" key="8">
    <source>
        <dbReference type="SAM" id="Coils"/>
    </source>
</evidence>
<dbReference type="GO" id="GO:0008168">
    <property type="term" value="F:methyltransferase activity"/>
    <property type="evidence" value="ECO:0007669"/>
    <property type="project" value="UniProtKB-KW"/>
</dbReference>
<dbReference type="PANTHER" id="PTHR42933:SF3">
    <property type="entry name" value="TYPE I RESTRICTION ENZYME MJAVIII METHYLASE SUBUNIT"/>
    <property type="match status" value="1"/>
</dbReference>
<dbReference type="InterPro" id="IPR002052">
    <property type="entry name" value="DNA_methylase_N6_adenine_CS"/>
</dbReference>
<evidence type="ECO:0000313" key="11">
    <source>
        <dbReference type="EMBL" id="MBD2278961.1"/>
    </source>
</evidence>
<dbReference type="CDD" id="cd02440">
    <property type="entry name" value="AdoMet_MTases"/>
    <property type="match status" value="1"/>
</dbReference>
<feature type="coiled-coil region" evidence="8">
    <location>
        <begin position="459"/>
        <end position="493"/>
    </location>
</feature>
<dbReference type="InterPro" id="IPR038333">
    <property type="entry name" value="T1MK-like_N_sf"/>
</dbReference>
<evidence type="ECO:0000256" key="6">
    <source>
        <dbReference type="ARBA" id="ARBA00022747"/>
    </source>
</evidence>
<name>A0ABR8BYR9_APHFL</name>
<keyword evidence="12" id="KW-1185">Reference proteome</keyword>
<protein>
    <recommendedName>
        <fullName evidence="2">site-specific DNA-methyltransferase (adenine-specific)</fullName>
        <ecNumber evidence="2">2.1.1.72</ecNumber>
    </recommendedName>
</protein>
<dbReference type="InterPro" id="IPR003356">
    <property type="entry name" value="DNA_methylase_A-5"/>
</dbReference>
<organism evidence="11 12">
    <name type="scientific">Aphanizomenon flos-aquae FACHB-1040</name>
    <dbReference type="NCBI Taxonomy" id="2692887"/>
    <lineage>
        <taxon>Bacteria</taxon>
        <taxon>Bacillati</taxon>
        <taxon>Cyanobacteriota</taxon>
        <taxon>Cyanophyceae</taxon>
        <taxon>Nostocales</taxon>
        <taxon>Aphanizomenonaceae</taxon>
        <taxon>Aphanizomenon</taxon>
    </lineage>
</organism>
<dbReference type="Proteomes" id="UP000606721">
    <property type="component" value="Unassembled WGS sequence"/>
</dbReference>
<dbReference type="Pfam" id="PF12161">
    <property type="entry name" value="HsdM_N"/>
    <property type="match status" value="1"/>
</dbReference>
<evidence type="ECO:0000256" key="5">
    <source>
        <dbReference type="ARBA" id="ARBA00022691"/>
    </source>
</evidence>
<dbReference type="PROSITE" id="PS00092">
    <property type="entry name" value="N6_MTASE"/>
    <property type="match status" value="1"/>
</dbReference>
<evidence type="ECO:0000256" key="3">
    <source>
        <dbReference type="ARBA" id="ARBA00022603"/>
    </source>
</evidence>
<dbReference type="RefSeq" id="WP_190383126.1">
    <property type="nucleotide sequence ID" value="NZ_JACJQT010000027.1"/>
</dbReference>
<dbReference type="PANTHER" id="PTHR42933">
    <property type="entry name" value="SLR6095 PROTEIN"/>
    <property type="match status" value="1"/>
</dbReference>
<dbReference type="GO" id="GO:0032259">
    <property type="term" value="P:methylation"/>
    <property type="evidence" value="ECO:0007669"/>
    <property type="project" value="UniProtKB-KW"/>
</dbReference>
<keyword evidence="3 11" id="KW-0489">Methyltransferase</keyword>
<dbReference type="InterPro" id="IPR029063">
    <property type="entry name" value="SAM-dependent_MTases_sf"/>
</dbReference>
<evidence type="ECO:0000256" key="2">
    <source>
        <dbReference type="ARBA" id="ARBA00011900"/>
    </source>
</evidence>
<evidence type="ECO:0000259" key="10">
    <source>
        <dbReference type="Pfam" id="PF12161"/>
    </source>
</evidence>
<evidence type="ECO:0000256" key="4">
    <source>
        <dbReference type="ARBA" id="ARBA00022679"/>
    </source>
</evidence>
<accession>A0ABR8BYR9</accession>
<proteinExistence type="inferred from homology"/>